<comment type="cofactor">
    <cofactor evidence="1">
        <name>heme</name>
        <dbReference type="ChEBI" id="CHEBI:30413"/>
    </cofactor>
</comment>
<dbReference type="Gene3D" id="1.10.630.10">
    <property type="entry name" value="Cytochrome P450"/>
    <property type="match status" value="1"/>
</dbReference>
<dbReference type="GO" id="GO:0004497">
    <property type="term" value="F:monooxygenase activity"/>
    <property type="evidence" value="ECO:0007669"/>
    <property type="project" value="UniProtKB-KW"/>
</dbReference>
<keyword evidence="12" id="KW-0472">Membrane</keyword>
<dbReference type="PANTHER" id="PTHR24305:SF166">
    <property type="entry name" value="CYTOCHROME P450 12A4, MITOCHONDRIAL-RELATED"/>
    <property type="match status" value="1"/>
</dbReference>
<keyword evidence="9" id="KW-0560">Oxidoreductase</keyword>
<evidence type="ECO:0000256" key="10">
    <source>
        <dbReference type="ARBA" id="ARBA00023004"/>
    </source>
</evidence>
<feature type="non-terminal residue" evidence="13">
    <location>
        <position position="1"/>
    </location>
</feature>
<evidence type="ECO:0008006" key="15">
    <source>
        <dbReference type="Google" id="ProtNLM"/>
    </source>
</evidence>
<evidence type="ECO:0000256" key="7">
    <source>
        <dbReference type="ARBA" id="ARBA00022723"/>
    </source>
</evidence>
<dbReference type="Proteomes" id="UP000053820">
    <property type="component" value="Unassembled WGS sequence"/>
</dbReference>
<dbReference type="Pfam" id="PF00067">
    <property type="entry name" value="p450"/>
    <property type="match status" value="1"/>
</dbReference>
<organism evidence="13 14">
    <name type="scientific">Hydnomerulius pinastri MD-312</name>
    <dbReference type="NCBI Taxonomy" id="994086"/>
    <lineage>
        <taxon>Eukaryota</taxon>
        <taxon>Fungi</taxon>
        <taxon>Dikarya</taxon>
        <taxon>Basidiomycota</taxon>
        <taxon>Agaricomycotina</taxon>
        <taxon>Agaricomycetes</taxon>
        <taxon>Agaricomycetidae</taxon>
        <taxon>Boletales</taxon>
        <taxon>Boletales incertae sedis</taxon>
        <taxon>Leucogyrophana</taxon>
    </lineage>
</organism>
<keyword evidence="11" id="KW-0503">Monooxygenase</keyword>
<keyword evidence="10" id="KW-0408">Iron</keyword>
<evidence type="ECO:0000313" key="14">
    <source>
        <dbReference type="Proteomes" id="UP000053820"/>
    </source>
</evidence>
<accession>A0A0C2L784</accession>
<evidence type="ECO:0000256" key="2">
    <source>
        <dbReference type="ARBA" id="ARBA00004370"/>
    </source>
</evidence>
<evidence type="ECO:0000256" key="1">
    <source>
        <dbReference type="ARBA" id="ARBA00001971"/>
    </source>
</evidence>
<keyword evidence="5" id="KW-0349">Heme</keyword>
<evidence type="ECO:0000256" key="8">
    <source>
        <dbReference type="ARBA" id="ARBA00022989"/>
    </source>
</evidence>
<dbReference type="OrthoDB" id="1470350at2759"/>
<dbReference type="SUPFAM" id="SSF48264">
    <property type="entry name" value="Cytochrome P450"/>
    <property type="match status" value="1"/>
</dbReference>
<protein>
    <recommendedName>
        <fullName evidence="15">Cytochrome P450</fullName>
    </recommendedName>
</protein>
<dbReference type="AlphaFoldDB" id="A0A0C2L784"/>
<reference evidence="13 14" key="1">
    <citation type="submission" date="2014-04" db="EMBL/GenBank/DDBJ databases">
        <title>Evolutionary Origins and Diversification of the Mycorrhizal Mutualists.</title>
        <authorList>
            <consortium name="DOE Joint Genome Institute"/>
            <consortium name="Mycorrhizal Genomics Consortium"/>
            <person name="Kohler A."/>
            <person name="Kuo A."/>
            <person name="Nagy L.G."/>
            <person name="Floudas D."/>
            <person name="Copeland A."/>
            <person name="Barry K.W."/>
            <person name="Cichocki N."/>
            <person name="Veneault-Fourrey C."/>
            <person name="LaButti K."/>
            <person name="Lindquist E.A."/>
            <person name="Lipzen A."/>
            <person name="Lundell T."/>
            <person name="Morin E."/>
            <person name="Murat C."/>
            <person name="Riley R."/>
            <person name="Ohm R."/>
            <person name="Sun H."/>
            <person name="Tunlid A."/>
            <person name="Henrissat B."/>
            <person name="Grigoriev I.V."/>
            <person name="Hibbett D.S."/>
            <person name="Martin F."/>
        </authorList>
    </citation>
    <scope>NUCLEOTIDE SEQUENCE [LARGE SCALE GENOMIC DNA]</scope>
    <source>
        <strain evidence="13 14">MD-312</strain>
    </source>
</reference>
<dbReference type="GO" id="GO:0016020">
    <property type="term" value="C:membrane"/>
    <property type="evidence" value="ECO:0007669"/>
    <property type="project" value="UniProtKB-SubCell"/>
</dbReference>
<keyword evidence="8" id="KW-1133">Transmembrane helix</keyword>
<name>A0A0C2L784_9AGAM</name>
<keyword evidence="7" id="KW-0479">Metal-binding</keyword>
<sequence>QNHDVQSKLHNELLEHGTDPTYDQPPSNPPYLDAVVHEILRIHPPVPEFTPIAVEDDVIPLSEPVRIKSGKLVDSLSIVGGTLLAISILSINRSTAIWGPDAKAFRPSGWLEDETGQDGIPTKAKEVQGHRHLLTFVNGPRTCLGKSFALAEFKVHVQLLQHKELMN</sequence>
<evidence type="ECO:0000256" key="6">
    <source>
        <dbReference type="ARBA" id="ARBA00022692"/>
    </source>
</evidence>
<evidence type="ECO:0000256" key="12">
    <source>
        <dbReference type="ARBA" id="ARBA00023136"/>
    </source>
</evidence>
<keyword evidence="14" id="KW-1185">Reference proteome</keyword>
<dbReference type="EMBL" id="KN840405">
    <property type="protein sequence ID" value="KIJ57446.1"/>
    <property type="molecule type" value="Genomic_DNA"/>
</dbReference>
<dbReference type="GO" id="GO:0020037">
    <property type="term" value="F:heme binding"/>
    <property type="evidence" value="ECO:0007669"/>
    <property type="project" value="InterPro"/>
</dbReference>
<comment type="pathway">
    <text evidence="3">Secondary metabolite biosynthesis; terpenoid biosynthesis.</text>
</comment>
<comment type="subcellular location">
    <subcellularLocation>
        <location evidence="2">Membrane</location>
    </subcellularLocation>
</comment>
<comment type="similarity">
    <text evidence="4">Belongs to the cytochrome P450 family.</text>
</comment>
<gene>
    <name evidence="13" type="ORF">HYDPIDRAFT_104231</name>
</gene>
<proteinExistence type="inferred from homology"/>
<evidence type="ECO:0000256" key="11">
    <source>
        <dbReference type="ARBA" id="ARBA00023033"/>
    </source>
</evidence>
<dbReference type="InterPro" id="IPR001128">
    <property type="entry name" value="Cyt_P450"/>
</dbReference>
<dbReference type="InterPro" id="IPR050121">
    <property type="entry name" value="Cytochrome_P450_monoxygenase"/>
</dbReference>
<evidence type="ECO:0000256" key="5">
    <source>
        <dbReference type="ARBA" id="ARBA00022617"/>
    </source>
</evidence>
<evidence type="ECO:0000313" key="13">
    <source>
        <dbReference type="EMBL" id="KIJ57446.1"/>
    </source>
</evidence>
<dbReference type="PANTHER" id="PTHR24305">
    <property type="entry name" value="CYTOCHROME P450"/>
    <property type="match status" value="1"/>
</dbReference>
<keyword evidence="6" id="KW-0812">Transmembrane</keyword>
<dbReference type="GO" id="GO:0005506">
    <property type="term" value="F:iron ion binding"/>
    <property type="evidence" value="ECO:0007669"/>
    <property type="project" value="InterPro"/>
</dbReference>
<evidence type="ECO:0000256" key="9">
    <source>
        <dbReference type="ARBA" id="ARBA00023002"/>
    </source>
</evidence>
<dbReference type="InterPro" id="IPR036396">
    <property type="entry name" value="Cyt_P450_sf"/>
</dbReference>
<evidence type="ECO:0000256" key="4">
    <source>
        <dbReference type="ARBA" id="ARBA00010617"/>
    </source>
</evidence>
<evidence type="ECO:0000256" key="3">
    <source>
        <dbReference type="ARBA" id="ARBA00004721"/>
    </source>
</evidence>
<dbReference type="PRINTS" id="PR00385">
    <property type="entry name" value="P450"/>
</dbReference>
<dbReference type="HOGENOM" id="CLU_001570_5_11_1"/>
<dbReference type="GO" id="GO:0016705">
    <property type="term" value="F:oxidoreductase activity, acting on paired donors, with incorporation or reduction of molecular oxygen"/>
    <property type="evidence" value="ECO:0007669"/>
    <property type="project" value="InterPro"/>
</dbReference>